<feature type="compositionally biased region" description="Polar residues" evidence="1">
    <location>
        <begin position="1"/>
        <end position="12"/>
    </location>
</feature>
<feature type="compositionally biased region" description="Basic and acidic residues" evidence="1">
    <location>
        <begin position="173"/>
        <end position="182"/>
    </location>
</feature>
<gene>
    <name evidence="2" type="ORF">K460DRAFT_177969</name>
</gene>
<dbReference type="RefSeq" id="XP_040784602.1">
    <property type="nucleotide sequence ID" value="XM_040927020.1"/>
</dbReference>
<dbReference type="AlphaFoldDB" id="A0A9P4GAN2"/>
<feature type="region of interest" description="Disordered" evidence="1">
    <location>
        <begin position="160"/>
        <end position="182"/>
    </location>
</feature>
<organism evidence="2 3">
    <name type="scientific">Cucurbitaria berberidis CBS 394.84</name>
    <dbReference type="NCBI Taxonomy" id="1168544"/>
    <lineage>
        <taxon>Eukaryota</taxon>
        <taxon>Fungi</taxon>
        <taxon>Dikarya</taxon>
        <taxon>Ascomycota</taxon>
        <taxon>Pezizomycotina</taxon>
        <taxon>Dothideomycetes</taxon>
        <taxon>Pleosporomycetidae</taxon>
        <taxon>Pleosporales</taxon>
        <taxon>Pleosporineae</taxon>
        <taxon>Cucurbitariaceae</taxon>
        <taxon>Cucurbitaria</taxon>
    </lineage>
</organism>
<proteinExistence type="predicted"/>
<reference evidence="2" key="1">
    <citation type="submission" date="2020-01" db="EMBL/GenBank/DDBJ databases">
        <authorList>
            <consortium name="DOE Joint Genome Institute"/>
            <person name="Haridas S."/>
            <person name="Albert R."/>
            <person name="Binder M."/>
            <person name="Bloem J."/>
            <person name="Labutti K."/>
            <person name="Salamov A."/>
            <person name="Andreopoulos B."/>
            <person name="Baker S.E."/>
            <person name="Barry K."/>
            <person name="Bills G."/>
            <person name="Bluhm B.H."/>
            <person name="Cannon C."/>
            <person name="Castanera R."/>
            <person name="Culley D.E."/>
            <person name="Daum C."/>
            <person name="Ezra D."/>
            <person name="Gonzalez J.B."/>
            <person name="Henrissat B."/>
            <person name="Kuo A."/>
            <person name="Liang C."/>
            <person name="Lipzen A."/>
            <person name="Lutzoni F."/>
            <person name="Magnuson J."/>
            <person name="Mondo S."/>
            <person name="Nolan M."/>
            <person name="Ohm R."/>
            <person name="Pangilinan J."/>
            <person name="Park H.-J."/>
            <person name="Ramirez L."/>
            <person name="Alfaro M."/>
            <person name="Sun H."/>
            <person name="Tritt A."/>
            <person name="Yoshinaga Y."/>
            <person name="Zwiers L.-H."/>
            <person name="Turgeon B.G."/>
            <person name="Goodwin S.B."/>
            <person name="Spatafora J.W."/>
            <person name="Crous P.W."/>
            <person name="Grigoriev I.V."/>
        </authorList>
    </citation>
    <scope>NUCLEOTIDE SEQUENCE</scope>
    <source>
        <strain evidence="2">CBS 394.84</strain>
    </source>
</reference>
<keyword evidence="3" id="KW-1185">Reference proteome</keyword>
<evidence type="ECO:0000313" key="2">
    <source>
        <dbReference type="EMBL" id="KAF1842039.1"/>
    </source>
</evidence>
<accession>A0A9P4GAN2</accession>
<evidence type="ECO:0000313" key="3">
    <source>
        <dbReference type="Proteomes" id="UP000800039"/>
    </source>
</evidence>
<comment type="caution">
    <text evidence="2">The sequence shown here is derived from an EMBL/GenBank/DDBJ whole genome shotgun (WGS) entry which is preliminary data.</text>
</comment>
<feature type="region of interest" description="Disordered" evidence="1">
    <location>
        <begin position="1"/>
        <end position="23"/>
    </location>
</feature>
<dbReference type="EMBL" id="ML976618">
    <property type="protein sequence ID" value="KAF1842039.1"/>
    <property type="molecule type" value="Genomic_DNA"/>
</dbReference>
<sequence length="182" mass="20813">MKTESTSRQCTPSPDIKIEPVHTPKISRTHYVVIKQEPESTPKISTTDHVVIKQEPLRTPKAYRPQFPHNILNSVDKTPKTSSQLQSRKPTQIPAQRTYSSQAPTKDWVRCEDFDEHVRLGVTPLFSRTGEAGVPNGVDVELSEGEQQDVGRCLRSSRLQAQERGKMSKGMKWLRERQLRQR</sequence>
<feature type="region of interest" description="Disordered" evidence="1">
    <location>
        <begin position="55"/>
        <end position="101"/>
    </location>
</feature>
<evidence type="ECO:0000256" key="1">
    <source>
        <dbReference type="SAM" id="MobiDB-lite"/>
    </source>
</evidence>
<dbReference type="Proteomes" id="UP000800039">
    <property type="component" value="Unassembled WGS sequence"/>
</dbReference>
<protein>
    <submittedName>
        <fullName evidence="2">Uncharacterized protein</fullName>
    </submittedName>
</protein>
<dbReference type="GeneID" id="63844272"/>
<feature type="compositionally biased region" description="Polar residues" evidence="1">
    <location>
        <begin position="71"/>
        <end position="101"/>
    </location>
</feature>
<name>A0A9P4GAN2_9PLEO</name>